<evidence type="ECO:0000256" key="1">
    <source>
        <dbReference type="ARBA" id="ARBA00007169"/>
    </source>
</evidence>
<name>A0AAV5NVK5_9VIBR</name>
<dbReference type="Gene3D" id="3.40.50.1820">
    <property type="entry name" value="alpha/beta hydrolase"/>
    <property type="match status" value="1"/>
</dbReference>
<dbReference type="AlphaFoldDB" id="A0AAV5NVK5"/>
<feature type="domain" description="Thioesterase" evidence="2">
    <location>
        <begin position="17"/>
        <end position="227"/>
    </location>
</feature>
<keyword evidence="4" id="KW-1185">Reference proteome</keyword>
<dbReference type="PANTHER" id="PTHR11487">
    <property type="entry name" value="THIOESTERASE"/>
    <property type="match status" value="1"/>
</dbReference>
<dbReference type="RefSeq" id="WP_126610174.1">
    <property type="nucleotide sequence ID" value="NZ_AP025144.1"/>
</dbReference>
<dbReference type="InterPro" id="IPR012223">
    <property type="entry name" value="TEII"/>
</dbReference>
<dbReference type="Proteomes" id="UP001156690">
    <property type="component" value="Unassembled WGS sequence"/>
</dbReference>
<evidence type="ECO:0000313" key="4">
    <source>
        <dbReference type="Proteomes" id="UP001156690"/>
    </source>
</evidence>
<proteinExistence type="inferred from homology"/>
<comment type="similarity">
    <text evidence="1">Belongs to the thioesterase family.</text>
</comment>
<dbReference type="EMBL" id="BSNX01000056">
    <property type="protein sequence ID" value="GLQ74480.1"/>
    <property type="molecule type" value="Genomic_DNA"/>
</dbReference>
<reference evidence="4" key="1">
    <citation type="journal article" date="2019" name="Int. J. Syst. Evol. Microbiol.">
        <title>The Global Catalogue of Microorganisms (GCM) 10K type strain sequencing project: providing services to taxonomists for standard genome sequencing and annotation.</title>
        <authorList>
            <consortium name="The Broad Institute Genomics Platform"/>
            <consortium name="The Broad Institute Genome Sequencing Center for Infectious Disease"/>
            <person name="Wu L."/>
            <person name="Ma J."/>
        </authorList>
    </citation>
    <scope>NUCLEOTIDE SEQUENCE [LARGE SCALE GENOMIC DNA]</scope>
    <source>
        <strain evidence="4">NBRC 15640</strain>
    </source>
</reference>
<evidence type="ECO:0000259" key="2">
    <source>
        <dbReference type="Pfam" id="PF00975"/>
    </source>
</evidence>
<sequence length="256" mass="28171">MTCLPFPDVKTNPEIDLFCLPYAGGSSAVFSKWDAMFPDWISVRPVELPGRGSRLNSSLMTCPTELSIQLADELAERIERPWAIFGHSLGAALGYRIAHIIESEHPLLGFFPSGRHAPTCPDPAPLRAHLSDEALIEEVRSLNGAPPELLENREFMNMVLPIIRADFELSERGSLLPPLGSMKCGMQVFGSTDDPEVPIASLKNWKDVAGADFSQKILPGDHFFLHHESQCLSMRDFICDLLSKALAESKSTVSAI</sequence>
<dbReference type="PANTHER" id="PTHR11487:SF0">
    <property type="entry name" value="S-ACYL FATTY ACID SYNTHASE THIOESTERASE, MEDIUM CHAIN"/>
    <property type="match status" value="1"/>
</dbReference>
<accession>A0AAV5NVK5</accession>
<dbReference type="Pfam" id="PF00975">
    <property type="entry name" value="Thioesterase"/>
    <property type="match status" value="1"/>
</dbReference>
<dbReference type="GO" id="GO:0008610">
    <property type="term" value="P:lipid biosynthetic process"/>
    <property type="evidence" value="ECO:0007669"/>
    <property type="project" value="TreeGrafter"/>
</dbReference>
<organism evidence="3 4">
    <name type="scientific">Vibrio penaeicida</name>
    <dbReference type="NCBI Taxonomy" id="104609"/>
    <lineage>
        <taxon>Bacteria</taxon>
        <taxon>Pseudomonadati</taxon>
        <taxon>Pseudomonadota</taxon>
        <taxon>Gammaproteobacteria</taxon>
        <taxon>Vibrionales</taxon>
        <taxon>Vibrionaceae</taxon>
        <taxon>Vibrio</taxon>
    </lineage>
</organism>
<dbReference type="InterPro" id="IPR029058">
    <property type="entry name" value="AB_hydrolase_fold"/>
</dbReference>
<comment type="caution">
    <text evidence="3">The sequence shown here is derived from an EMBL/GenBank/DDBJ whole genome shotgun (WGS) entry which is preliminary data.</text>
</comment>
<gene>
    <name evidence="3" type="ORF">GCM10007932_38410</name>
</gene>
<evidence type="ECO:0000313" key="3">
    <source>
        <dbReference type="EMBL" id="GLQ74480.1"/>
    </source>
</evidence>
<protein>
    <submittedName>
        <fullName evidence="3">Thioesterase</fullName>
    </submittedName>
</protein>
<dbReference type="InterPro" id="IPR001031">
    <property type="entry name" value="Thioesterase"/>
</dbReference>
<dbReference type="SUPFAM" id="SSF53474">
    <property type="entry name" value="alpha/beta-Hydrolases"/>
    <property type="match status" value="1"/>
</dbReference>